<comment type="cofactor">
    <cofactor evidence="17">
        <name>Mg(2+)</name>
        <dbReference type="ChEBI" id="CHEBI:18420"/>
    </cofactor>
    <cofactor evidence="17">
        <name>Ca(2+)</name>
        <dbReference type="ChEBI" id="CHEBI:29108"/>
    </cofactor>
    <cofactor evidence="17">
        <name>Mn(2+)</name>
        <dbReference type="ChEBI" id="CHEBI:29035"/>
    </cofactor>
    <cofactor evidence="17">
        <name>Co(2+)</name>
        <dbReference type="ChEBI" id="CHEBI:48828"/>
    </cofactor>
    <text evidence="17">Binds 1 Mg(2+) ion per subunit. Can also utilize other divalent metal cations, such as Ca(2+), Mn(2+) and Co(2+).</text>
</comment>
<feature type="site" description="Important for catalytic activity" evidence="16">
    <location>
        <position position="35"/>
    </location>
</feature>
<feature type="binding site" evidence="13">
    <location>
        <position position="469"/>
    </location>
    <ligand>
        <name>substrate</name>
    </ligand>
</feature>
<dbReference type="PROSITE" id="PS00801">
    <property type="entry name" value="TRANSKETOLASE_1"/>
    <property type="match status" value="1"/>
</dbReference>
<comment type="cofactor">
    <cofactor evidence="14">
        <name>thiamine diphosphate</name>
        <dbReference type="ChEBI" id="CHEBI:58937"/>
    </cofactor>
    <text evidence="14">Binds 1 thiamine pyrophosphate per subunit. During the reaction, the substrate forms a covalent intermediate with the cofactor.</text>
</comment>
<dbReference type="FunFam" id="3.40.50.920:FF:000003">
    <property type="entry name" value="Transketolase"/>
    <property type="match status" value="1"/>
</dbReference>
<feature type="domain" description="Transketolase-like pyrimidine-binding" evidence="18">
    <location>
        <begin position="362"/>
        <end position="533"/>
    </location>
</feature>
<dbReference type="InterPro" id="IPR005478">
    <property type="entry name" value="Transketolase_bac-like"/>
</dbReference>
<comment type="caution">
    <text evidence="19">The sequence shown here is derived from an EMBL/GenBank/DDBJ whole genome shotgun (WGS) entry which is preliminary data.</text>
</comment>
<gene>
    <name evidence="19" type="primary">tkt</name>
    <name evidence="19" type="ORF">H8E23_04285</name>
</gene>
<evidence type="ECO:0000256" key="11">
    <source>
        <dbReference type="NCBIfam" id="TIGR00232"/>
    </source>
</evidence>
<dbReference type="FunFam" id="3.40.50.970:FF:000003">
    <property type="entry name" value="Transketolase"/>
    <property type="match status" value="1"/>
</dbReference>
<evidence type="ECO:0000256" key="12">
    <source>
        <dbReference type="PIRSR" id="PIRSR605478-1"/>
    </source>
</evidence>
<feature type="binding site" evidence="13">
    <location>
        <position position="270"/>
    </location>
    <ligand>
        <name>substrate</name>
    </ligand>
</feature>
<evidence type="ECO:0000256" key="7">
    <source>
        <dbReference type="ARBA" id="ARBA00022723"/>
    </source>
</evidence>
<evidence type="ECO:0000256" key="1">
    <source>
        <dbReference type="ARBA" id="ARBA00001913"/>
    </source>
</evidence>
<dbReference type="EC" id="2.2.1.1" evidence="5 11"/>
<dbReference type="EMBL" id="JACNJH010000098">
    <property type="protein sequence ID" value="MBC8360597.1"/>
    <property type="molecule type" value="Genomic_DNA"/>
</dbReference>
<feature type="binding site" evidence="15">
    <location>
        <position position="194"/>
    </location>
    <ligand>
        <name>Mg(2+)</name>
        <dbReference type="ChEBI" id="CHEBI:18420"/>
    </ligand>
</feature>
<evidence type="ECO:0000256" key="3">
    <source>
        <dbReference type="ARBA" id="ARBA00007131"/>
    </source>
</evidence>
<evidence type="ECO:0000256" key="13">
    <source>
        <dbReference type="PIRSR" id="PIRSR605478-2"/>
    </source>
</evidence>
<evidence type="ECO:0000256" key="16">
    <source>
        <dbReference type="PIRSR" id="PIRSR605478-5"/>
    </source>
</evidence>
<feature type="active site" description="Proton donor" evidence="12">
    <location>
        <position position="419"/>
    </location>
</feature>
<dbReference type="SUPFAM" id="SSF52922">
    <property type="entry name" value="TK C-terminal domain-like"/>
    <property type="match status" value="1"/>
</dbReference>
<comment type="cofactor">
    <cofactor evidence="2">
        <name>Co(2+)</name>
        <dbReference type="ChEBI" id="CHEBI:48828"/>
    </cofactor>
</comment>
<evidence type="ECO:0000256" key="2">
    <source>
        <dbReference type="ARBA" id="ARBA00001941"/>
    </source>
</evidence>
<evidence type="ECO:0000256" key="6">
    <source>
        <dbReference type="ARBA" id="ARBA00022679"/>
    </source>
</evidence>
<evidence type="ECO:0000313" key="20">
    <source>
        <dbReference type="Proteomes" id="UP000603434"/>
    </source>
</evidence>
<feature type="binding site" evidence="14">
    <location>
        <begin position="123"/>
        <end position="125"/>
    </location>
    <ligand>
        <name>thiamine diphosphate</name>
        <dbReference type="ChEBI" id="CHEBI:58937"/>
    </ligand>
</feature>
<keyword evidence="7 15" id="KW-0479">Metal-binding</keyword>
<comment type="subunit">
    <text evidence="4 17">Homodimer.</text>
</comment>
<feature type="binding site" evidence="14">
    <location>
        <position position="445"/>
    </location>
    <ligand>
        <name>thiamine diphosphate</name>
        <dbReference type="ChEBI" id="CHEBI:58937"/>
    </ligand>
</feature>
<dbReference type="InterPro" id="IPR020826">
    <property type="entry name" value="Transketolase_BS"/>
</dbReference>
<feature type="binding site" evidence="13">
    <location>
        <position position="481"/>
    </location>
    <ligand>
        <name>substrate</name>
    </ligand>
</feature>
<feature type="binding site" evidence="14">
    <location>
        <position position="75"/>
    </location>
    <ligand>
        <name>thiamine diphosphate</name>
        <dbReference type="ChEBI" id="CHEBI:58937"/>
    </ligand>
</feature>
<dbReference type="Gene3D" id="3.40.50.970">
    <property type="match status" value="2"/>
</dbReference>
<dbReference type="InterPro" id="IPR029061">
    <property type="entry name" value="THDP-binding"/>
</dbReference>
<organism evidence="19 20">
    <name type="scientific">Candidatus Desulfatibia profunda</name>
    <dbReference type="NCBI Taxonomy" id="2841695"/>
    <lineage>
        <taxon>Bacteria</taxon>
        <taxon>Pseudomonadati</taxon>
        <taxon>Thermodesulfobacteriota</taxon>
        <taxon>Desulfobacteria</taxon>
        <taxon>Desulfobacterales</taxon>
        <taxon>Desulfobacterales incertae sedis</taxon>
        <taxon>Candidatus Desulfatibia</taxon>
    </lineage>
</organism>
<dbReference type="Gene3D" id="3.40.50.920">
    <property type="match status" value="1"/>
</dbReference>
<dbReference type="Pfam" id="PF02779">
    <property type="entry name" value="Transket_pyr"/>
    <property type="match status" value="1"/>
</dbReference>
<dbReference type="InterPro" id="IPR005474">
    <property type="entry name" value="Transketolase_N"/>
</dbReference>
<name>A0A8J6NRA9_9BACT</name>
<dbReference type="GO" id="GO:0046872">
    <property type="term" value="F:metal ion binding"/>
    <property type="evidence" value="ECO:0007669"/>
    <property type="project" value="UniProtKB-KW"/>
</dbReference>
<dbReference type="NCBIfam" id="TIGR00232">
    <property type="entry name" value="tktlase_bact"/>
    <property type="match status" value="1"/>
</dbReference>
<protein>
    <recommendedName>
        <fullName evidence="5 11">Transketolase</fullName>
        <ecNumber evidence="5 11">2.2.1.1</ecNumber>
    </recommendedName>
</protein>
<dbReference type="PANTHER" id="PTHR43522:SF2">
    <property type="entry name" value="TRANSKETOLASE 1-RELATED"/>
    <property type="match status" value="1"/>
</dbReference>
<feature type="binding site" evidence="13">
    <location>
        <position position="528"/>
    </location>
    <ligand>
        <name>substrate</name>
    </ligand>
</feature>
<keyword evidence="6 17" id="KW-0808">Transferase</keyword>
<feature type="binding site" evidence="13">
    <location>
        <position position="477"/>
    </location>
    <ligand>
        <name>substrate</name>
    </ligand>
</feature>
<evidence type="ECO:0000256" key="10">
    <source>
        <dbReference type="ARBA" id="ARBA00049473"/>
    </source>
</evidence>
<reference evidence="19 20" key="1">
    <citation type="submission" date="2020-08" db="EMBL/GenBank/DDBJ databases">
        <title>Bridging the membrane lipid divide: bacteria of the FCB group superphylum have the potential to synthesize archaeal ether lipids.</title>
        <authorList>
            <person name="Villanueva L."/>
            <person name="Von Meijenfeldt F.A.B."/>
            <person name="Westbye A.B."/>
            <person name="Yadav S."/>
            <person name="Hopmans E.C."/>
            <person name="Dutilh B.E."/>
            <person name="Sinninghe Damste J.S."/>
        </authorList>
    </citation>
    <scope>NUCLEOTIDE SEQUENCE [LARGE SCALE GENOMIC DNA]</scope>
    <source>
        <strain evidence="19">NIOZ-UU30</strain>
    </source>
</reference>
<evidence type="ECO:0000313" key="19">
    <source>
        <dbReference type="EMBL" id="MBC8360597.1"/>
    </source>
</evidence>
<accession>A0A8J6NRA9</accession>
<dbReference type="InterPro" id="IPR009014">
    <property type="entry name" value="Transketo_C/PFOR_II"/>
</dbReference>
<feature type="binding site" evidence="13">
    <location>
        <position position="392"/>
    </location>
    <ligand>
        <name>substrate</name>
    </ligand>
</feature>
<dbReference type="PANTHER" id="PTHR43522">
    <property type="entry name" value="TRANSKETOLASE"/>
    <property type="match status" value="1"/>
</dbReference>
<dbReference type="SUPFAM" id="SSF52518">
    <property type="entry name" value="Thiamin diphosphate-binding fold (THDP-binding)"/>
    <property type="match status" value="2"/>
</dbReference>
<feature type="binding site" evidence="15">
    <location>
        <position position="196"/>
    </location>
    <ligand>
        <name>Mg(2+)</name>
        <dbReference type="ChEBI" id="CHEBI:18420"/>
    </ligand>
</feature>
<feature type="binding site" evidence="14">
    <location>
        <position position="194"/>
    </location>
    <ligand>
        <name>thiamine diphosphate</name>
        <dbReference type="ChEBI" id="CHEBI:58937"/>
    </ligand>
</feature>
<dbReference type="CDD" id="cd02012">
    <property type="entry name" value="TPP_TK"/>
    <property type="match status" value="1"/>
</dbReference>
<dbReference type="Proteomes" id="UP000603434">
    <property type="component" value="Unassembled WGS sequence"/>
</dbReference>
<dbReference type="InterPro" id="IPR049557">
    <property type="entry name" value="Transketolase_CS"/>
</dbReference>
<evidence type="ECO:0000256" key="5">
    <source>
        <dbReference type="ARBA" id="ARBA00013152"/>
    </source>
</evidence>
<feature type="binding site" evidence="15">
    <location>
        <position position="164"/>
    </location>
    <ligand>
        <name>Mg(2+)</name>
        <dbReference type="ChEBI" id="CHEBI:18420"/>
    </ligand>
</feature>
<dbReference type="PROSITE" id="PS00802">
    <property type="entry name" value="TRANSKETOLASE_2"/>
    <property type="match status" value="1"/>
</dbReference>
<keyword evidence="8 15" id="KW-0460">Magnesium</keyword>
<feature type="binding site" evidence="14">
    <location>
        <position position="165"/>
    </location>
    <ligand>
        <name>thiamine diphosphate</name>
        <dbReference type="ChEBI" id="CHEBI:58937"/>
    </ligand>
</feature>
<feature type="site" description="Important for catalytic activity" evidence="16">
    <location>
        <position position="270"/>
    </location>
</feature>
<feature type="binding site" evidence="13">
    <location>
        <position position="35"/>
    </location>
    <ligand>
        <name>substrate</name>
    </ligand>
</feature>
<comment type="cofactor">
    <cofactor evidence="1">
        <name>Ca(2+)</name>
        <dbReference type="ChEBI" id="CHEBI:29108"/>
    </cofactor>
</comment>
<dbReference type="SMART" id="SM00861">
    <property type="entry name" value="Transket_pyr"/>
    <property type="match status" value="1"/>
</dbReference>
<dbReference type="GO" id="GO:0005829">
    <property type="term" value="C:cytosol"/>
    <property type="evidence" value="ECO:0007669"/>
    <property type="project" value="TreeGrafter"/>
</dbReference>
<dbReference type="Pfam" id="PF22613">
    <property type="entry name" value="Transketolase_C_1"/>
    <property type="match status" value="1"/>
</dbReference>
<evidence type="ECO:0000256" key="14">
    <source>
        <dbReference type="PIRSR" id="PIRSR605478-3"/>
    </source>
</evidence>
<comment type="similarity">
    <text evidence="3 17">Belongs to the transketolase family.</text>
</comment>
<comment type="function">
    <text evidence="17">Catalyzes the transfer of a two-carbon ketol group from a ketose donor to an aldose acceptor, via a covalent intermediate with the cofactor thiamine pyrophosphate.</text>
</comment>
<proteinExistence type="inferred from homology"/>
<dbReference type="Pfam" id="PF00456">
    <property type="entry name" value="Transketolase_N"/>
    <property type="match status" value="1"/>
</dbReference>
<evidence type="ECO:0000256" key="15">
    <source>
        <dbReference type="PIRSR" id="PIRSR605478-4"/>
    </source>
</evidence>
<keyword evidence="17" id="KW-0106">Calcium</keyword>
<evidence type="ECO:0000256" key="4">
    <source>
        <dbReference type="ARBA" id="ARBA00011738"/>
    </source>
</evidence>
<evidence type="ECO:0000259" key="18">
    <source>
        <dbReference type="SMART" id="SM00861"/>
    </source>
</evidence>
<keyword evidence="9 14" id="KW-0786">Thiamine pyrophosphate</keyword>
<comment type="catalytic activity">
    <reaction evidence="10 17">
        <text>D-sedoheptulose 7-phosphate + D-glyceraldehyde 3-phosphate = aldehydo-D-ribose 5-phosphate + D-xylulose 5-phosphate</text>
        <dbReference type="Rhea" id="RHEA:10508"/>
        <dbReference type="ChEBI" id="CHEBI:57483"/>
        <dbReference type="ChEBI" id="CHEBI:57737"/>
        <dbReference type="ChEBI" id="CHEBI:58273"/>
        <dbReference type="ChEBI" id="CHEBI:59776"/>
        <dbReference type="EC" id="2.2.1.1"/>
    </reaction>
</comment>
<evidence type="ECO:0000256" key="17">
    <source>
        <dbReference type="RuleBase" id="RU004996"/>
    </source>
</evidence>
<feature type="binding site" evidence="14">
    <location>
        <position position="270"/>
    </location>
    <ligand>
        <name>thiamine diphosphate</name>
        <dbReference type="ChEBI" id="CHEBI:58937"/>
    </ligand>
</feature>
<dbReference type="CDD" id="cd07033">
    <property type="entry name" value="TPP_PYR_DXS_TK_like"/>
    <property type="match status" value="1"/>
</dbReference>
<dbReference type="InterPro" id="IPR055152">
    <property type="entry name" value="Transketolase-like_C_2"/>
</dbReference>
<feature type="binding site" evidence="13">
    <location>
        <position position="365"/>
    </location>
    <ligand>
        <name>substrate</name>
    </ligand>
</feature>
<dbReference type="GO" id="GO:0004802">
    <property type="term" value="F:transketolase activity"/>
    <property type="evidence" value="ECO:0007669"/>
    <property type="project" value="UniProtKB-UniRule"/>
</dbReference>
<dbReference type="InterPro" id="IPR033247">
    <property type="entry name" value="Transketolase_fam"/>
</dbReference>
<sequence length="672" mass="73066">MNTGFAESQAAIDQLCINTIRTLSMDAIQKANSGHPGAPMGLAPAGYVLWTRIMNHNPKNPGWLDRDRFVLSGGHASMLLYSLLYLTGYDLSLDDIKNFRQWQSKTPGHPEYGHTPGVETTTGPLGQGFANAVGMAMAERHLAARFNRPGHDIVDHYTYMFCGDGDMMEGVASEAASLAGHLGLGRLICIYDDNKISIEGSTEITFTEDVALRFQAYHWHVQKVADGNDTEAIFNALQTAQADTERPSLIILRTHIAYGSPNKQDTADAHGAPLGQEEVCLTKECLGCPPDIEFCVPDQVLKKFRKCLDKGQVSEEAWLEKFKVYSKTYPDLAAQWVDAVSGYLPRGWDAEIPEFSPSDGPMATRAASGKVLNAIAKNLPTLIGGSADLAPSNKTYLNCSHEFQKNAYDGRNIRFGVREHAMGAIMSGMFLHNGLRPYGGTFLVFLDYLKPALRVACLMKLPVIYIFTHDSIAVGEDGPTHQPVEHLANLRSLPGITVIRPADATETAAAWRQALKTTNGPVALVLSRQKLPILDKSGCEYGLASGAYVLADSDGKPDIILIAAGSEVHIALKAQKELAQKGVGARVVSMPSWELFEKTPQEYKDRVLLPEVTARIAIEAGIPMGWERYVGSGGAVIGMTGFGASAPGNFVMEKFGFTPENVVQKALELLKR</sequence>
<dbReference type="FunFam" id="3.40.50.970:FF:000004">
    <property type="entry name" value="Transketolase"/>
    <property type="match status" value="1"/>
</dbReference>
<dbReference type="AlphaFoldDB" id="A0A8J6NRA9"/>
<evidence type="ECO:0000256" key="8">
    <source>
        <dbReference type="ARBA" id="ARBA00022842"/>
    </source>
</evidence>
<comment type="cofactor">
    <cofactor evidence="15">
        <name>Mg(2+)</name>
        <dbReference type="ChEBI" id="CHEBI:18420"/>
    </cofactor>
    <text evidence="15">Binds 1 Mg(2+) ion per subunit. Can also utilize other divalent metal cations, such as Ca(2+), Mn(2+) and Co(2+).</text>
</comment>
<evidence type="ECO:0000256" key="9">
    <source>
        <dbReference type="ARBA" id="ARBA00023052"/>
    </source>
</evidence>
<dbReference type="GO" id="GO:0009052">
    <property type="term" value="P:pentose-phosphate shunt, non-oxidative branch"/>
    <property type="evidence" value="ECO:0007669"/>
    <property type="project" value="UniProtKB-ARBA"/>
</dbReference>
<dbReference type="InterPro" id="IPR005475">
    <property type="entry name" value="Transketolase-like_Pyr-bd"/>
</dbReference>